<dbReference type="Gene3D" id="3.40.50.300">
    <property type="entry name" value="P-loop containing nucleotide triphosphate hydrolases"/>
    <property type="match status" value="1"/>
</dbReference>
<proteinExistence type="inferred from homology"/>
<keyword evidence="2" id="KW-0813">Transport</keyword>
<dbReference type="Pfam" id="PF00005">
    <property type="entry name" value="ABC_tran"/>
    <property type="match status" value="1"/>
</dbReference>
<dbReference type="PROSITE" id="PS00211">
    <property type="entry name" value="ABC_TRANSPORTER_1"/>
    <property type="match status" value="1"/>
</dbReference>
<dbReference type="GO" id="GO:0016887">
    <property type="term" value="F:ATP hydrolysis activity"/>
    <property type="evidence" value="ECO:0007669"/>
    <property type="project" value="InterPro"/>
</dbReference>
<gene>
    <name evidence="6" type="ORF">LI82_11485</name>
</gene>
<dbReference type="CDD" id="cd03257">
    <property type="entry name" value="ABC_NikE_OppD_transporters"/>
    <property type="match status" value="1"/>
</dbReference>
<comment type="caution">
    <text evidence="6">The sequence shown here is derived from an EMBL/GenBank/DDBJ whole genome shotgun (WGS) entry which is preliminary data.</text>
</comment>
<keyword evidence="7" id="KW-1185">Reference proteome</keyword>
<evidence type="ECO:0000259" key="5">
    <source>
        <dbReference type="PROSITE" id="PS50893"/>
    </source>
</evidence>
<reference evidence="6 7" key="1">
    <citation type="submission" date="2014-09" db="EMBL/GenBank/DDBJ databases">
        <title>Draft genome sequence of an obligately methylotrophic methanogen, Methanococcoides methylutens, isolated from marine sediment.</title>
        <authorList>
            <person name="Guan Y."/>
            <person name="Ngugi D.K."/>
            <person name="Blom J."/>
            <person name="Ali S."/>
            <person name="Ferry J.G."/>
            <person name="Stingl U."/>
        </authorList>
    </citation>
    <scope>NUCLEOTIDE SEQUENCE [LARGE SCALE GENOMIC DNA]</scope>
    <source>
        <strain evidence="6 7">DSM 2657</strain>
    </source>
</reference>
<keyword evidence="3" id="KW-0547">Nucleotide-binding</keyword>
<feature type="domain" description="ABC transporter" evidence="5">
    <location>
        <begin position="4"/>
        <end position="231"/>
    </location>
</feature>
<evidence type="ECO:0000256" key="1">
    <source>
        <dbReference type="ARBA" id="ARBA00005417"/>
    </source>
</evidence>
<dbReference type="PANTHER" id="PTHR43776">
    <property type="entry name" value="TRANSPORT ATP-BINDING PROTEIN"/>
    <property type="match status" value="1"/>
</dbReference>
<dbReference type="InterPro" id="IPR003593">
    <property type="entry name" value="AAA+_ATPase"/>
</dbReference>
<dbReference type="SMART" id="SM00382">
    <property type="entry name" value="AAA"/>
    <property type="match status" value="1"/>
</dbReference>
<name>A0A099SZK5_METMT</name>
<dbReference type="InterPro" id="IPR003439">
    <property type="entry name" value="ABC_transporter-like_ATP-bd"/>
</dbReference>
<dbReference type="SUPFAM" id="SSF52540">
    <property type="entry name" value="P-loop containing nucleoside triphosphate hydrolases"/>
    <property type="match status" value="1"/>
</dbReference>
<dbReference type="GO" id="GO:0055085">
    <property type="term" value="P:transmembrane transport"/>
    <property type="evidence" value="ECO:0007669"/>
    <property type="project" value="UniProtKB-ARBA"/>
</dbReference>
<dbReference type="InterPro" id="IPR027417">
    <property type="entry name" value="P-loop_NTPase"/>
</dbReference>
<dbReference type="OrthoDB" id="18209at2157"/>
<organism evidence="6 7">
    <name type="scientific">Methanococcoides methylutens</name>
    <dbReference type="NCBI Taxonomy" id="2226"/>
    <lineage>
        <taxon>Archaea</taxon>
        <taxon>Methanobacteriati</taxon>
        <taxon>Methanobacteriota</taxon>
        <taxon>Stenosarchaea group</taxon>
        <taxon>Methanomicrobia</taxon>
        <taxon>Methanosarcinales</taxon>
        <taxon>Methanosarcinaceae</taxon>
        <taxon>Methanococcoides</taxon>
    </lineage>
</organism>
<dbReference type="EMBL" id="JRHO01000014">
    <property type="protein sequence ID" value="KGK98330.1"/>
    <property type="molecule type" value="Genomic_DNA"/>
</dbReference>
<dbReference type="GO" id="GO:0005524">
    <property type="term" value="F:ATP binding"/>
    <property type="evidence" value="ECO:0007669"/>
    <property type="project" value="UniProtKB-KW"/>
</dbReference>
<accession>A0A099SZK5</accession>
<evidence type="ECO:0000313" key="7">
    <source>
        <dbReference type="Proteomes" id="UP000029859"/>
    </source>
</evidence>
<evidence type="ECO:0000256" key="2">
    <source>
        <dbReference type="ARBA" id="ARBA00022448"/>
    </source>
</evidence>
<dbReference type="AlphaFoldDB" id="A0A099SZK5"/>
<protein>
    <submittedName>
        <fullName evidence="6">Peptide ABC transporter ATPase</fullName>
    </submittedName>
</protein>
<dbReference type="PROSITE" id="PS50893">
    <property type="entry name" value="ABC_TRANSPORTER_2"/>
    <property type="match status" value="1"/>
</dbReference>
<dbReference type="Proteomes" id="UP000029859">
    <property type="component" value="Unassembled WGS sequence"/>
</dbReference>
<evidence type="ECO:0000313" key="6">
    <source>
        <dbReference type="EMBL" id="KGK98330.1"/>
    </source>
</evidence>
<dbReference type="PANTHER" id="PTHR43776:SF7">
    <property type="entry name" value="D,D-DIPEPTIDE TRANSPORT ATP-BINDING PROTEIN DDPF-RELATED"/>
    <property type="match status" value="1"/>
</dbReference>
<dbReference type="InterPro" id="IPR017871">
    <property type="entry name" value="ABC_transporter-like_CS"/>
</dbReference>
<keyword evidence="4" id="KW-0067">ATP-binding</keyword>
<comment type="similarity">
    <text evidence="1">Belongs to the ABC transporter superfamily.</text>
</comment>
<evidence type="ECO:0000256" key="4">
    <source>
        <dbReference type="ARBA" id="ARBA00022840"/>
    </source>
</evidence>
<sequence length="232" mass="26456">MTLLSVENLKKYYYSGVFNKKEIRAVDGVDFEINKGRTLGLVGSSGCGKTTVARTILRLIEPTEGRIVFEKKDITKLRGRGLKSLGCEMQIIFQNPESSLNPRMRIYDAILEPLRIHKLCSADEENEKILKLIEIVNLNEELLFRYPHELSGGQLQRVVIARILSLNPKFIVADEATSMLDPLVQAQILNLLKDLQIKFGISYLFISHDMDVVEWMCDEIAIMDKGKIVDWK</sequence>
<dbReference type="RefSeq" id="WP_048195730.1">
    <property type="nucleotide sequence ID" value="NZ_CAAGSM010000001.1"/>
</dbReference>
<dbReference type="InterPro" id="IPR050319">
    <property type="entry name" value="ABC_transp_ATP-bind"/>
</dbReference>
<evidence type="ECO:0000256" key="3">
    <source>
        <dbReference type="ARBA" id="ARBA00022741"/>
    </source>
</evidence>